<dbReference type="GO" id="GO:0005524">
    <property type="term" value="F:ATP binding"/>
    <property type="evidence" value="ECO:0007669"/>
    <property type="project" value="InterPro"/>
</dbReference>
<dbReference type="InterPro" id="IPR003439">
    <property type="entry name" value="ABC_transporter-like_ATP-bd"/>
</dbReference>
<dbReference type="AlphaFoldDB" id="A0A7N0T653"/>
<dbReference type="PANTHER" id="PTHR24222:SF76">
    <property type="entry name" value="MYCOBACTIN IMPORT ATP-BINDING_PERMEASE PROTEIN IRTB"/>
    <property type="match status" value="1"/>
</dbReference>
<evidence type="ECO:0000259" key="6">
    <source>
        <dbReference type="PROSITE" id="PS50893"/>
    </source>
</evidence>
<dbReference type="Pfam" id="PF00005">
    <property type="entry name" value="ABC_tran"/>
    <property type="match status" value="1"/>
</dbReference>
<dbReference type="Gene3D" id="1.20.1560.10">
    <property type="entry name" value="ABC transporter type 1, transmembrane domain"/>
    <property type="match status" value="2"/>
</dbReference>
<dbReference type="EnsemblPlants" id="Kaladp0024s0230.1.v1.1">
    <property type="protein sequence ID" value="Kaladp0024s0230.1.v1.1"/>
    <property type="gene ID" value="Kaladp0024s0230.v1.1"/>
</dbReference>
<evidence type="ECO:0000256" key="2">
    <source>
        <dbReference type="ARBA" id="ARBA00022692"/>
    </source>
</evidence>
<keyword evidence="8" id="KW-1185">Reference proteome</keyword>
<dbReference type="InterPro" id="IPR027417">
    <property type="entry name" value="P-loop_NTPase"/>
</dbReference>
<feature type="transmembrane region" description="Helical" evidence="5">
    <location>
        <begin position="37"/>
        <end position="58"/>
    </location>
</feature>
<proteinExistence type="predicted"/>
<evidence type="ECO:0000256" key="4">
    <source>
        <dbReference type="ARBA" id="ARBA00023136"/>
    </source>
</evidence>
<evidence type="ECO:0000256" key="1">
    <source>
        <dbReference type="ARBA" id="ARBA00004141"/>
    </source>
</evidence>
<protein>
    <recommendedName>
        <fullName evidence="6">ABC transporter domain-containing protein</fullName>
    </recommendedName>
</protein>
<dbReference type="Gene3D" id="3.40.50.300">
    <property type="entry name" value="P-loop containing nucleotide triphosphate hydrolases"/>
    <property type="match status" value="1"/>
</dbReference>
<keyword evidence="4 5" id="KW-0472">Membrane</keyword>
<keyword evidence="3 5" id="KW-1133">Transmembrane helix</keyword>
<keyword evidence="2 5" id="KW-0812">Transmembrane</keyword>
<comment type="subcellular location">
    <subcellularLocation>
        <location evidence="1">Membrane</location>
        <topology evidence="1">Multi-pass membrane protein</topology>
    </subcellularLocation>
</comment>
<feature type="domain" description="ABC transporter" evidence="6">
    <location>
        <begin position="45"/>
        <end position="298"/>
    </location>
</feature>
<dbReference type="Proteomes" id="UP000594263">
    <property type="component" value="Unplaced"/>
</dbReference>
<accession>A0A7N0T653</accession>
<dbReference type="GO" id="GO:0042626">
    <property type="term" value="F:ATPase-coupled transmembrane transporter activity"/>
    <property type="evidence" value="ECO:0007669"/>
    <property type="project" value="TreeGrafter"/>
</dbReference>
<name>A0A7N0T653_KALFE</name>
<dbReference type="GO" id="GO:0016887">
    <property type="term" value="F:ATP hydrolysis activity"/>
    <property type="evidence" value="ECO:0007669"/>
    <property type="project" value="InterPro"/>
</dbReference>
<evidence type="ECO:0000256" key="3">
    <source>
        <dbReference type="ARBA" id="ARBA00022989"/>
    </source>
</evidence>
<dbReference type="InterPro" id="IPR039421">
    <property type="entry name" value="Type_1_exporter"/>
</dbReference>
<dbReference type="SUPFAM" id="SSF52540">
    <property type="entry name" value="P-loop containing nucleoside triphosphate hydrolases"/>
    <property type="match status" value="1"/>
</dbReference>
<dbReference type="Gramene" id="Kaladp0024s0230.1.v1.1">
    <property type="protein sequence ID" value="Kaladp0024s0230.1.v1.1"/>
    <property type="gene ID" value="Kaladp0024s0230.v1.1"/>
</dbReference>
<organism evidence="7 8">
    <name type="scientific">Kalanchoe fedtschenkoi</name>
    <name type="common">Lavender scallops</name>
    <name type="synonym">South American air plant</name>
    <dbReference type="NCBI Taxonomy" id="63787"/>
    <lineage>
        <taxon>Eukaryota</taxon>
        <taxon>Viridiplantae</taxon>
        <taxon>Streptophyta</taxon>
        <taxon>Embryophyta</taxon>
        <taxon>Tracheophyta</taxon>
        <taxon>Spermatophyta</taxon>
        <taxon>Magnoliopsida</taxon>
        <taxon>eudicotyledons</taxon>
        <taxon>Gunneridae</taxon>
        <taxon>Pentapetalae</taxon>
        <taxon>Saxifragales</taxon>
        <taxon>Crassulaceae</taxon>
        <taxon>Kalanchoe</taxon>
    </lineage>
</organism>
<dbReference type="InterPro" id="IPR036640">
    <property type="entry name" value="ABC1_TM_sf"/>
</dbReference>
<sequence length="386" mass="44963">MPVLHGFSMPIFFLLFRQRNQADLEKLTQEVSKYALYFVYLGLIVCLLSYAKICCWMYTDERQVSAWSVEEEVSGSRAEAGRRILRQGCSHGETSFVHRFNRHFLDAISGKIGNFIHYLSTFLSLRCFATTILENILYSKPDADRAEVEAAACAANAHSFTSLLPHGYNTQVGERGVQLSGGLKQRIAIARAMLKNPEILLLDEATSALDSRSESLVQEALDRRQNNRGGGAPPLHHQKRRVHLIQHERRRVCSRRVHRSHVRHRDMIEVFYYKDRTRWSGRQRISWARFSHRRMMLATILRNEVRWFDEDEQNSGLLTARLATDAADNITSLLISFIVAFIVEWRVDASYAPGVERRTRRDQCRSKRNYRTYRMCIRQRQRLLIR</sequence>
<dbReference type="PANTHER" id="PTHR24222">
    <property type="entry name" value="ABC TRANSPORTER B FAMILY"/>
    <property type="match status" value="1"/>
</dbReference>
<dbReference type="PROSITE" id="PS50893">
    <property type="entry name" value="ABC_TRANSPORTER_2"/>
    <property type="match status" value="1"/>
</dbReference>
<evidence type="ECO:0000313" key="7">
    <source>
        <dbReference type="EnsemblPlants" id="Kaladp0024s0230.1.v1.1"/>
    </source>
</evidence>
<evidence type="ECO:0000256" key="5">
    <source>
        <dbReference type="SAM" id="Phobius"/>
    </source>
</evidence>
<dbReference type="GO" id="GO:0005886">
    <property type="term" value="C:plasma membrane"/>
    <property type="evidence" value="ECO:0007669"/>
    <property type="project" value="TreeGrafter"/>
</dbReference>
<reference evidence="7" key="1">
    <citation type="submission" date="2021-01" db="UniProtKB">
        <authorList>
            <consortium name="EnsemblPlants"/>
        </authorList>
    </citation>
    <scope>IDENTIFICATION</scope>
</reference>
<evidence type="ECO:0000313" key="8">
    <source>
        <dbReference type="Proteomes" id="UP000594263"/>
    </source>
</evidence>